<keyword evidence="3" id="KW-0378">Hydrolase</keyword>
<evidence type="ECO:0000313" key="9">
    <source>
        <dbReference type="EMBL" id="GAW92160.1"/>
    </source>
</evidence>
<dbReference type="InterPro" id="IPR037152">
    <property type="entry name" value="L-asparaginase_N_sf"/>
</dbReference>
<dbReference type="EC" id="3.5.1.1" evidence="2"/>
<name>A0A1Z5HSA2_9FIRM</name>
<dbReference type="InterPro" id="IPR004550">
    <property type="entry name" value="AsnASE_II"/>
</dbReference>
<dbReference type="CDD" id="cd08964">
    <property type="entry name" value="L-asparaginase_II"/>
    <property type="match status" value="1"/>
</dbReference>
<protein>
    <recommendedName>
        <fullName evidence="2">asparaginase</fullName>
        <ecNumber evidence="2">3.5.1.1</ecNumber>
    </recommendedName>
</protein>
<dbReference type="InterPro" id="IPR027474">
    <property type="entry name" value="L-asparaginase_N"/>
</dbReference>
<feature type="domain" description="L-asparaginase N-terminal" evidence="7">
    <location>
        <begin position="3"/>
        <end position="190"/>
    </location>
</feature>
<dbReference type="InterPro" id="IPR020827">
    <property type="entry name" value="Asparaginase/glutaminase_AS1"/>
</dbReference>
<proteinExistence type="inferred from homology"/>
<dbReference type="GO" id="GO:0006528">
    <property type="term" value="P:asparagine metabolic process"/>
    <property type="evidence" value="ECO:0007669"/>
    <property type="project" value="InterPro"/>
</dbReference>
<feature type="binding site" evidence="5">
    <location>
        <begin position="87"/>
        <end position="88"/>
    </location>
    <ligand>
        <name>substrate</name>
    </ligand>
</feature>
<dbReference type="Gene3D" id="3.40.50.40">
    <property type="match status" value="1"/>
</dbReference>
<dbReference type="EMBL" id="BDGJ01000059">
    <property type="protein sequence ID" value="GAW92160.1"/>
    <property type="molecule type" value="Genomic_DNA"/>
</dbReference>
<dbReference type="PROSITE" id="PS00144">
    <property type="entry name" value="ASN_GLN_ASE_1"/>
    <property type="match status" value="1"/>
</dbReference>
<dbReference type="Gene3D" id="3.40.50.1170">
    <property type="entry name" value="L-asparaginase, N-terminal domain"/>
    <property type="match status" value="1"/>
</dbReference>
<feature type="active site" description="O-isoaspartyl threonine intermediate" evidence="4">
    <location>
        <position position="12"/>
    </location>
</feature>
<evidence type="ECO:0000256" key="5">
    <source>
        <dbReference type="PIRSR" id="PIRSR001220-2"/>
    </source>
</evidence>
<evidence type="ECO:0000259" key="8">
    <source>
        <dbReference type="Pfam" id="PF17763"/>
    </source>
</evidence>
<dbReference type="InterPro" id="IPR006034">
    <property type="entry name" value="Asparaginase/glutaminase-like"/>
</dbReference>
<feature type="domain" description="Asparaginase/glutaminase C-terminal" evidence="8">
    <location>
        <begin position="205"/>
        <end position="321"/>
    </location>
</feature>
<feature type="active site" evidence="6">
    <location>
        <position position="12"/>
    </location>
</feature>
<dbReference type="SUPFAM" id="SSF53774">
    <property type="entry name" value="Glutaminase/Asparaginase"/>
    <property type="match status" value="1"/>
</dbReference>
<dbReference type="SFLD" id="SFLDS00057">
    <property type="entry name" value="Glutaminase/Asparaginase"/>
    <property type="match status" value="1"/>
</dbReference>
<dbReference type="RefSeq" id="WP_088553569.1">
    <property type="nucleotide sequence ID" value="NZ_BDGJ01000059.1"/>
</dbReference>
<comment type="caution">
    <text evidence="9">The sequence shown here is derived from an EMBL/GenBank/DDBJ whole genome shotgun (WGS) entry which is preliminary data.</text>
</comment>
<accession>A0A1Z5HSA2</accession>
<dbReference type="Pfam" id="PF00710">
    <property type="entry name" value="Asparaginase"/>
    <property type="match status" value="1"/>
</dbReference>
<dbReference type="PRINTS" id="PR00139">
    <property type="entry name" value="ASNGLNASE"/>
</dbReference>
<dbReference type="InterPro" id="IPR036152">
    <property type="entry name" value="Asp/glu_Ase-like_sf"/>
</dbReference>
<evidence type="ECO:0000313" key="10">
    <source>
        <dbReference type="Proteomes" id="UP000197032"/>
    </source>
</evidence>
<feature type="binding site" evidence="5">
    <location>
        <position position="55"/>
    </location>
    <ligand>
        <name>substrate</name>
    </ligand>
</feature>
<evidence type="ECO:0000256" key="4">
    <source>
        <dbReference type="PIRSR" id="PIRSR001220-1"/>
    </source>
</evidence>
<sequence>MKKILLISTGGTIAMAKDDNGLAQPTLDAQNLLRAVPEIKSVADVTAEQWLNVPSPFLQFSDLVELGRKINEAETAGYDGVVITQGTDTLEESAYFLDLILEISIPVVLTAAQRNPSLPSSDGPMNLLDAITVAADDQAKNYGVLVVANSEVHGAREVVKTHTSRIDTFRSPEFGPLGAISNGRVVWLRNQLWHEVFPIKQLVDKVEAVYLGLGSEGSVIEFLVDAGIKGIVIQALGGGHVPPKTLPAITKAVNKGIPVVITSRCHAGRLFTGTYGFQGAEKHLWELGTIFGDGLATSKARVKLVVLLSAGLSLDEIRYHFEKHFYA</sequence>
<dbReference type="GO" id="GO:0004067">
    <property type="term" value="F:asparaginase activity"/>
    <property type="evidence" value="ECO:0007669"/>
    <property type="project" value="UniProtKB-UniRule"/>
</dbReference>
<dbReference type="OrthoDB" id="9788068at2"/>
<gene>
    <name evidence="9" type="ORF">KKC1_13190</name>
</gene>
<evidence type="ECO:0000259" key="7">
    <source>
        <dbReference type="Pfam" id="PF00710"/>
    </source>
</evidence>
<dbReference type="InterPro" id="IPR040919">
    <property type="entry name" value="Asparaginase_C"/>
</dbReference>
<evidence type="ECO:0000256" key="3">
    <source>
        <dbReference type="ARBA" id="ARBA00022801"/>
    </source>
</evidence>
<dbReference type="PROSITE" id="PS51732">
    <property type="entry name" value="ASN_GLN_ASE_3"/>
    <property type="match status" value="1"/>
</dbReference>
<dbReference type="AlphaFoldDB" id="A0A1Z5HSA2"/>
<dbReference type="Proteomes" id="UP000197032">
    <property type="component" value="Unassembled WGS sequence"/>
</dbReference>
<dbReference type="PANTHER" id="PTHR11707">
    <property type="entry name" value="L-ASPARAGINASE"/>
    <property type="match status" value="1"/>
</dbReference>
<dbReference type="PIRSF" id="PIRSF500176">
    <property type="entry name" value="L_ASNase"/>
    <property type="match status" value="1"/>
</dbReference>
<dbReference type="FunFam" id="3.40.50.1170:FF:000001">
    <property type="entry name" value="L-asparaginase 2"/>
    <property type="match status" value="1"/>
</dbReference>
<reference evidence="10" key="1">
    <citation type="journal article" date="2017" name="Appl. Environ. Microbiol.">
        <title>Genomic analysis of Calderihabitans maritimus KKC1, a thermophilic hydrogenogenic carboxydotrophic bacterium isolated from marine sediment.</title>
        <authorList>
            <person name="Omae K."/>
            <person name="Yoneda Y."/>
            <person name="Fukuyama Y."/>
            <person name="Yoshida T."/>
            <person name="Sako Y."/>
        </authorList>
    </citation>
    <scope>NUCLEOTIDE SEQUENCE [LARGE SCALE GENOMIC DNA]</scope>
    <source>
        <strain evidence="10">KKC1</strain>
    </source>
</reference>
<evidence type="ECO:0000256" key="1">
    <source>
        <dbReference type="ARBA" id="ARBA00010518"/>
    </source>
</evidence>
<dbReference type="PIRSF" id="PIRSF001220">
    <property type="entry name" value="L-ASNase_gatD"/>
    <property type="match status" value="1"/>
</dbReference>
<dbReference type="SMART" id="SM00870">
    <property type="entry name" value="Asparaginase"/>
    <property type="match status" value="1"/>
</dbReference>
<evidence type="ECO:0000256" key="2">
    <source>
        <dbReference type="ARBA" id="ARBA00012920"/>
    </source>
</evidence>
<dbReference type="Pfam" id="PF17763">
    <property type="entry name" value="Asparaginase_C"/>
    <property type="match status" value="1"/>
</dbReference>
<dbReference type="PANTHER" id="PTHR11707:SF28">
    <property type="entry name" value="60 KDA LYSOPHOSPHOLIPASE"/>
    <property type="match status" value="1"/>
</dbReference>
<evidence type="ECO:0000256" key="6">
    <source>
        <dbReference type="PROSITE-ProRule" id="PRU10099"/>
    </source>
</evidence>
<dbReference type="InterPro" id="IPR027473">
    <property type="entry name" value="L-asparaginase_C"/>
</dbReference>
<organism evidence="9 10">
    <name type="scientific">Calderihabitans maritimus</name>
    <dbReference type="NCBI Taxonomy" id="1246530"/>
    <lineage>
        <taxon>Bacteria</taxon>
        <taxon>Bacillati</taxon>
        <taxon>Bacillota</taxon>
        <taxon>Clostridia</taxon>
        <taxon>Neomoorellales</taxon>
        <taxon>Calderihabitantaceae</taxon>
        <taxon>Calderihabitans</taxon>
    </lineage>
</organism>
<comment type="similarity">
    <text evidence="1">Belongs to the asparaginase 1 family.</text>
</comment>
<keyword evidence="10" id="KW-1185">Reference proteome</keyword>